<proteinExistence type="predicted"/>
<gene>
    <name evidence="1" type="ORF">SY1_24050</name>
</gene>
<keyword evidence="2" id="KW-1185">Reference proteome</keyword>
<evidence type="ECO:0000313" key="1">
    <source>
        <dbReference type="EMBL" id="CBL29035.1"/>
    </source>
</evidence>
<reference evidence="1 2" key="2">
    <citation type="submission" date="2010-03" db="EMBL/GenBank/DDBJ databases">
        <authorList>
            <person name="Pajon A."/>
        </authorList>
    </citation>
    <scope>NUCLEOTIDE SEQUENCE [LARGE SCALE GENOMIC DNA]</scope>
    <source>
        <strain evidence="1 2">SGP1</strain>
    </source>
</reference>
<reference evidence="2" key="1">
    <citation type="submission" date="2010-03" db="EMBL/GenBank/DDBJ databases">
        <title>The genome sequence of Synergistetes sp. SGP1.</title>
        <authorList>
            <consortium name="metaHIT consortium -- http://www.metahit.eu/"/>
            <person name="Pajon A."/>
            <person name="Turner K."/>
            <person name="Parkhill J."/>
            <person name="Wade W."/>
            <person name="Vartoukian S."/>
        </authorList>
    </citation>
    <scope>NUCLEOTIDE SEQUENCE [LARGE SCALE GENOMIC DNA]</scope>
    <source>
        <strain evidence="2">SGP1</strain>
    </source>
</reference>
<name>A0AB94IZ60_9BACT</name>
<accession>A0AB94IZ60</accession>
<protein>
    <submittedName>
        <fullName evidence="1">Uncharacterized protein</fullName>
    </submittedName>
</protein>
<evidence type="ECO:0000313" key="2">
    <source>
        <dbReference type="Proteomes" id="UP000008957"/>
    </source>
</evidence>
<sequence length="116" mass="12767">MSEGFFCPFRGHVCLPEINGETAAVVSWTCQQCGKIHLADAVSESEDTGMLIFFTVKAALFPAVSTGPIIRQWAGVHFPYLALFLVKNFVFSEAWVGHNVTVTMIKILDIGFQSIL</sequence>
<dbReference type="Proteomes" id="UP000008957">
    <property type="component" value="Chromosome"/>
</dbReference>
<dbReference type="EMBL" id="FP929056">
    <property type="protein sequence ID" value="CBL29035.1"/>
    <property type="molecule type" value="Genomic_DNA"/>
</dbReference>
<dbReference type="AlphaFoldDB" id="A0AB94IZ60"/>
<organism evidence="1 2">
    <name type="scientific">Fretibacterium fastidiosum</name>
    <dbReference type="NCBI Taxonomy" id="651822"/>
    <lineage>
        <taxon>Bacteria</taxon>
        <taxon>Thermotogati</taxon>
        <taxon>Synergistota</taxon>
        <taxon>Synergistia</taxon>
        <taxon>Synergistales</taxon>
        <taxon>Aminobacteriaceae</taxon>
        <taxon>Fretibacterium</taxon>
    </lineage>
</organism>
<dbReference type="KEGG" id="sbr:SY1_24050"/>